<comment type="caution">
    <text evidence="1">The sequence shown here is derived from an EMBL/GenBank/DDBJ whole genome shotgun (WGS) entry which is preliminary data.</text>
</comment>
<gene>
    <name evidence="1" type="ORF">S12H4_33553</name>
</gene>
<dbReference type="EMBL" id="BARW01019778">
    <property type="protein sequence ID" value="GAI99334.1"/>
    <property type="molecule type" value="Genomic_DNA"/>
</dbReference>
<feature type="non-terminal residue" evidence="1">
    <location>
        <position position="47"/>
    </location>
</feature>
<name>X1V3W7_9ZZZZ</name>
<sequence length="47" mass="5525">MAFPSTKPGSCCGNQNTYSSRYSWRNRHEKRCDMTQELDTFAEMMLD</sequence>
<reference evidence="1" key="1">
    <citation type="journal article" date="2014" name="Front. Microbiol.">
        <title>High frequency of phylogenetically diverse reductive dehalogenase-homologous genes in deep subseafloor sedimentary metagenomes.</title>
        <authorList>
            <person name="Kawai M."/>
            <person name="Futagami T."/>
            <person name="Toyoda A."/>
            <person name="Takaki Y."/>
            <person name="Nishi S."/>
            <person name="Hori S."/>
            <person name="Arai W."/>
            <person name="Tsubouchi T."/>
            <person name="Morono Y."/>
            <person name="Uchiyama I."/>
            <person name="Ito T."/>
            <person name="Fujiyama A."/>
            <person name="Inagaki F."/>
            <person name="Takami H."/>
        </authorList>
    </citation>
    <scope>NUCLEOTIDE SEQUENCE</scope>
    <source>
        <strain evidence="1">Expedition CK06-06</strain>
    </source>
</reference>
<accession>X1V3W7</accession>
<dbReference type="AlphaFoldDB" id="X1V3W7"/>
<protein>
    <submittedName>
        <fullName evidence="1">Uncharacterized protein</fullName>
    </submittedName>
</protein>
<proteinExistence type="predicted"/>
<evidence type="ECO:0000313" key="1">
    <source>
        <dbReference type="EMBL" id="GAI99334.1"/>
    </source>
</evidence>
<organism evidence="1">
    <name type="scientific">marine sediment metagenome</name>
    <dbReference type="NCBI Taxonomy" id="412755"/>
    <lineage>
        <taxon>unclassified sequences</taxon>
        <taxon>metagenomes</taxon>
        <taxon>ecological metagenomes</taxon>
    </lineage>
</organism>